<dbReference type="InterPro" id="IPR022035">
    <property type="entry name" value="PCIF1_WW"/>
</dbReference>
<dbReference type="GO" id="GO:0099122">
    <property type="term" value="F:RNA polymerase II C-terminal domain binding"/>
    <property type="evidence" value="ECO:0007669"/>
    <property type="project" value="InterPro"/>
</dbReference>
<feature type="compositionally biased region" description="Basic and acidic residues" evidence="1">
    <location>
        <begin position="77"/>
        <end position="92"/>
    </location>
</feature>
<name>A0A1D3D3J4_9EIME</name>
<proteinExistence type="predicted"/>
<feature type="region of interest" description="Disordered" evidence="1">
    <location>
        <begin position="154"/>
        <end position="173"/>
    </location>
</feature>
<dbReference type="VEuPathDB" id="ToxoDB:cyc_02267"/>
<dbReference type="PANTHER" id="PTHR21727">
    <property type="entry name" value="PHOSPHORYLATED CTD INTERACTING FACTOR 1"/>
    <property type="match status" value="1"/>
</dbReference>
<evidence type="ECO:0000259" key="2">
    <source>
        <dbReference type="Pfam" id="PF12237"/>
    </source>
</evidence>
<comment type="caution">
    <text evidence="3">The sequence shown here is derived from an EMBL/GenBank/DDBJ whole genome shotgun (WGS) entry which is preliminary data.</text>
</comment>
<evidence type="ECO:0000313" key="3">
    <source>
        <dbReference type="EMBL" id="OEH78019.1"/>
    </source>
</evidence>
<gene>
    <name evidence="3" type="ORF">cyc_02267</name>
</gene>
<evidence type="ECO:0000313" key="4">
    <source>
        <dbReference type="Proteomes" id="UP000095192"/>
    </source>
</evidence>
<accession>A0A1D3D3J4</accession>
<dbReference type="InterPro" id="IPR039881">
    <property type="entry name" value="PCIF1-like"/>
</dbReference>
<dbReference type="EMBL" id="JROU02000893">
    <property type="protein sequence ID" value="OEH78019.1"/>
    <property type="molecule type" value="Genomic_DNA"/>
</dbReference>
<dbReference type="AlphaFoldDB" id="A0A1D3D3J4"/>
<sequence>MAQGAPQGLPPCGKDPEDLWGPCLCIEVYRQWEFASLRVRFQQISAALGAAVQKQHRLLLQHKTQPDAAAEFIAKEASDPTTQEKTEGESGCKGHAGSTSSGEENSETEGQEEEARFIAQPREGFVRWIMERRGTPHAVAKVLLREVQQSVGQHGVAAGAPSDATNKSAADSESAGSIEHALLRRWQELLSVAEQQPRELLEGPLLCKTLMGEWLDELPPLLLEEGLLQDVLVQLEKKQPPQRLHAKRRLREAAVISVEGAEAMASRLAELLIQVNVCWPLPEGGQEACSAHPSTSGDAGSIFAENPHLGDLHSSVRLAELQRQPGAASGKLAEEADGAASARVEEREAAEFERLHGPWLLRLCRPLTWILWGPMILRASAALAAEAAAAAARIASFTAEHAGAAVSLRAYSVEASAAAGEGGGKRRSCVEDYWRGRCCTAAAAAAEAQLPATLGCSSGFRGNRLSSEEVRLVGPPQWSVAWRIGRRFHCLALQGDARVLLQRHSEGQQQQLEGAVGLLQTRFFIRGNRLLLLWRRFLSEWRRRGSRSCCCCCAGGSPPGSGMHCSSCAIGLQSAQSDEAVPPDWFSVACRCSKKSSSEVGACKCVGSELRRLHALPACCEQEPQRDVCGCLVDAFIHRVFVLLCRTYCICGQNKEGRGLGCGVPLSVLQQLQQHLGEPIEAFASPLNARCRLYFSLFEDTDAPFGSRGCFFASLWKRELDPRQHPLRSFIFCNPPFEEVLIQRLEAHILSVLSESNGSTNNSDPLVFVLCLPDWKSTVQQQQQRGAARLAGSRRCLGCPH</sequence>
<dbReference type="Pfam" id="PF12237">
    <property type="entry name" value="PCIF1_WW"/>
    <property type="match status" value="1"/>
</dbReference>
<dbReference type="Proteomes" id="UP000095192">
    <property type="component" value="Unassembled WGS sequence"/>
</dbReference>
<dbReference type="PANTHER" id="PTHR21727:SF0">
    <property type="entry name" value="MRNA (2'-O-METHYLADENOSINE-N(6)-)-METHYLTRANSFERASE"/>
    <property type="match status" value="1"/>
</dbReference>
<feature type="compositionally biased region" description="Polar residues" evidence="1">
    <location>
        <begin position="163"/>
        <end position="173"/>
    </location>
</feature>
<dbReference type="GO" id="GO:0016422">
    <property type="term" value="F:mRNA (2'-O-methyladenosine-N6-)-methyltransferase activity"/>
    <property type="evidence" value="ECO:0007669"/>
    <property type="project" value="InterPro"/>
</dbReference>
<feature type="domain" description="PCIF1 WW" evidence="2">
    <location>
        <begin position="634"/>
        <end position="782"/>
    </location>
</feature>
<protein>
    <recommendedName>
        <fullName evidence="2">PCIF1 WW domain-containing protein</fullName>
    </recommendedName>
</protein>
<dbReference type="InParanoid" id="A0A1D3D3J4"/>
<keyword evidence="4" id="KW-1185">Reference proteome</keyword>
<evidence type="ECO:0000256" key="1">
    <source>
        <dbReference type="SAM" id="MobiDB-lite"/>
    </source>
</evidence>
<reference evidence="3 4" key="1">
    <citation type="journal article" date="2016" name="BMC Genomics">
        <title>Comparative genomics reveals Cyclospora cayetanensis possesses coccidia-like metabolism and invasion components but unique surface antigens.</title>
        <authorList>
            <person name="Liu S."/>
            <person name="Wang L."/>
            <person name="Zheng H."/>
            <person name="Xu Z."/>
            <person name="Roellig D.M."/>
            <person name="Li N."/>
            <person name="Frace M.A."/>
            <person name="Tang K."/>
            <person name="Arrowood M.J."/>
            <person name="Moss D.M."/>
            <person name="Zhang L."/>
            <person name="Feng Y."/>
            <person name="Xiao L."/>
        </authorList>
    </citation>
    <scope>NUCLEOTIDE SEQUENCE [LARGE SCALE GENOMIC DNA]</scope>
    <source>
        <strain evidence="3 4">CHN_HEN01</strain>
    </source>
</reference>
<feature type="region of interest" description="Disordered" evidence="1">
    <location>
        <begin position="77"/>
        <end position="116"/>
    </location>
</feature>
<organism evidence="3 4">
    <name type="scientific">Cyclospora cayetanensis</name>
    <dbReference type="NCBI Taxonomy" id="88456"/>
    <lineage>
        <taxon>Eukaryota</taxon>
        <taxon>Sar</taxon>
        <taxon>Alveolata</taxon>
        <taxon>Apicomplexa</taxon>
        <taxon>Conoidasida</taxon>
        <taxon>Coccidia</taxon>
        <taxon>Eucoccidiorida</taxon>
        <taxon>Eimeriorina</taxon>
        <taxon>Eimeriidae</taxon>
        <taxon>Cyclospora</taxon>
    </lineage>
</organism>